<dbReference type="Proteomes" id="UP001259832">
    <property type="component" value="Unassembled WGS sequence"/>
</dbReference>
<keyword evidence="2" id="KW-1185">Reference proteome</keyword>
<evidence type="ECO:0000313" key="1">
    <source>
        <dbReference type="EMBL" id="KAK1929786.1"/>
    </source>
</evidence>
<organism evidence="1 2">
    <name type="scientific">Phytophthora citrophthora</name>
    <dbReference type="NCBI Taxonomy" id="4793"/>
    <lineage>
        <taxon>Eukaryota</taxon>
        <taxon>Sar</taxon>
        <taxon>Stramenopiles</taxon>
        <taxon>Oomycota</taxon>
        <taxon>Peronosporomycetes</taxon>
        <taxon>Peronosporales</taxon>
        <taxon>Peronosporaceae</taxon>
        <taxon>Phytophthora</taxon>
    </lineage>
</organism>
<gene>
    <name evidence="1" type="ORF">P3T76_014632</name>
</gene>
<evidence type="ECO:0000313" key="2">
    <source>
        <dbReference type="Proteomes" id="UP001259832"/>
    </source>
</evidence>
<dbReference type="AlphaFoldDB" id="A0AAD9G0Z3"/>
<dbReference type="Gene3D" id="3.30.420.10">
    <property type="entry name" value="Ribonuclease H-like superfamily/Ribonuclease H"/>
    <property type="match status" value="1"/>
</dbReference>
<dbReference type="GO" id="GO:0003676">
    <property type="term" value="F:nucleic acid binding"/>
    <property type="evidence" value="ECO:0007669"/>
    <property type="project" value="InterPro"/>
</dbReference>
<proteinExistence type="predicted"/>
<comment type="caution">
    <text evidence="1">The sequence shown here is derived from an EMBL/GenBank/DDBJ whole genome shotgun (WGS) entry which is preliminary data.</text>
</comment>
<accession>A0AAD9G0Z3</accession>
<dbReference type="EMBL" id="JASMQC010000044">
    <property type="protein sequence ID" value="KAK1929786.1"/>
    <property type="molecule type" value="Genomic_DNA"/>
</dbReference>
<sequence>MNYVHLDEKWFYFAKDKQHFYMADHEEDLHLTVKNKKYIIKVMFLVAVARPRWDSKNHKVCE</sequence>
<name>A0AAD9G0Z3_9STRA</name>
<dbReference type="InterPro" id="IPR036397">
    <property type="entry name" value="RNaseH_sf"/>
</dbReference>
<reference evidence="1" key="1">
    <citation type="submission" date="2023-08" db="EMBL/GenBank/DDBJ databases">
        <title>Reference Genome Resource for the Citrus Pathogen Phytophthora citrophthora.</title>
        <authorList>
            <person name="Moller H."/>
            <person name="Coetzee B."/>
            <person name="Rose L.J."/>
            <person name="Van Niekerk J.M."/>
        </authorList>
    </citation>
    <scope>NUCLEOTIDE SEQUENCE</scope>
    <source>
        <strain evidence="1">STE-U-9442</strain>
    </source>
</reference>
<protein>
    <submittedName>
        <fullName evidence="1">Uncharacterized protein</fullName>
    </submittedName>
</protein>
<dbReference type="PANTHER" id="PTHR47169">
    <property type="entry name" value="OS01G0541250 PROTEIN"/>
    <property type="match status" value="1"/>
</dbReference>